<feature type="transmembrane region" description="Helical" evidence="4">
    <location>
        <begin position="307"/>
        <end position="328"/>
    </location>
</feature>
<dbReference type="EMBL" id="AZEX01000013">
    <property type="protein sequence ID" value="KRL61677.1"/>
    <property type="molecule type" value="Genomic_DNA"/>
</dbReference>
<dbReference type="Gene3D" id="3.90.550.10">
    <property type="entry name" value="Spore Coat Polysaccharide Biosynthesis Protein SpsA, Chain A"/>
    <property type="match status" value="1"/>
</dbReference>
<evidence type="ECO:0000256" key="2">
    <source>
        <dbReference type="ARBA" id="ARBA00022676"/>
    </source>
</evidence>
<dbReference type="PATRIC" id="fig|1423747.3.peg.539"/>
<dbReference type="InterPro" id="IPR029044">
    <property type="entry name" value="Nucleotide-diphossugar_trans"/>
</dbReference>
<evidence type="ECO:0000256" key="1">
    <source>
        <dbReference type="ARBA" id="ARBA00006739"/>
    </source>
</evidence>
<keyword evidence="4" id="KW-0472">Membrane</keyword>
<comment type="similarity">
    <text evidence="1">Belongs to the glycosyltransferase 2 family.</text>
</comment>
<keyword evidence="4" id="KW-0812">Transmembrane</keyword>
<feature type="transmembrane region" description="Helical" evidence="4">
    <location>
        <begin position="387"/>
        <end position="408"/>
    </location>
</feature>
<keyword evidence="4" id="KW-1133">Transmembrane helix</keyword>
<dbReference type="eggNOG" id="COG1215">
    <property type="taxonomic scope" value="Bacteria"/>
</dbReference>
<sequence>MQLVIDLYFVIMVLFYTFVLTTVFSSMYVERRTTSDYMAMTTQEPLVYFFLIPCIDEDQVIQETVTRLCSFNFDGQVIVIDDGSTDRTADCVRQVKDARVSLHQRQLPNAQQGKGEALNDALQLVLATCKEQQLAPERVVIGVLDADAYLSNNALDAVAKSFYFEGSTAVQLRVKMKAPFKNALQVAQDAEFFTINNYDQIARKLFQSVGLSGNGQFFRLKPILDRIGKRPWGRALLDDYELTLKLMIKHLKVDYVADAYVYQEALFSIPRLIKQRSRWVQGNLDCLKYVKPLWKEGHLRKSQWVSILYFLTQPYLNLVSDSVIIILFSDMLYRFVTVPNTNWLNSGLLLLGVFGASLVLGVIFTLNYRKTLRHFHEDVPPKRHLMVLPLFVSYMYVILFFSIILAFYRKLMKQNDWIKTKRN</sequence>
<dbReference type="GO" id="GO:0016757">
    <property type="term" value="F:glycosyltransferase activity"/>
    <property type="evidence" value="ECO:0007669"/>
    <property type="project" value="UniProtKB-KW"/>
</dbReference>
<keyword evidence="3 5" id="KW-0808">Transferase</keyword>
<feature type="transmembrane region" description="Helical" evidence="4">
    <location>
        <begin position="6"/>
        <end position="29"/>
    </location>
</feature>
<comment type="caution">
    <text evidence="5">The sequence shown here is derived from an EMBL/GenBank/DDBJ whole genome shotgun (WGS) entry which is preliminary data.</text>
</comment>
<name>A0A0R1RXD5_9LACO</name>
<dbReference type="STRING" id="1423747.FC69_GL000530"/>
<dbReference type="Proteomes" id="UP000051264">
    <property type="component" value="Unassembled WGS sequence"/>
</dbReference>
<dbReference type="PANTHER" id="PTHR43630">
    <property type="entry name" value="POLY-BETA-1,6-N-ACETYL-D-GLUCOSAMINE SYNTHASE"/>
    <property type="match status" value="1"/>
</dbReference>
<feature type="transmembrane region" description="Helical" evidence="4">
    <location>
        <begin position="348"/>
        <end position="366"/>
    </location>
</feature>
<evidence type="ECO:0000256" key="4">
    <source>
        <dbReference type="SAM" id="Phobius"/>
    </source>
</evidence>
<dbReference type="OrthoDB" id="9766299at2"/>
<protein>
    <submittedName>
        <fullName evidence="5">Glycosyl transferase family 2</fullName>
    </submittedName>
</protein>
<dbReference type="PANTHER" id="PTHR43630:SF1">
    <property type="entry name" value="POLY-BETA-1,6-N-ACETYL-D-GLUCOSAMINE SYNTHASE"/>
    <property type="match status" value="1"/>
</dbReference>
<gene>
    <name evidence="5" type="ORF">FC69_GL000530</name>
</gene>
<accession>A0A0R1RXD5</accession>
<dbReference type="AlphaFoldDB" id="A0A0R1RXD5"/>
<dbReference type="Pfam" id="PF13641">
    <property type="entry name" value="Glyco_tranf_2_3"/>
    <property type="match status" value="1"/>
</dbReference>
<proteinExistence type="inferred from homology"/>
<evidence type="ECO:0000256" key="3">
    <source>
        <dbReference type="ARBA" id="ARBA00022679"/>
    </source>
</evidence>
<keyword evidence="2" id="KW-0328">Glycosyltransferase</keyword>
<evidence type="ECO:0000313" key="5">
    <source>
        <dbReference type="EMBL" id="KRL61677.1"/>
    </source>
</evidence>
<organism evidence="5 6">
    <name type="scientific">Latilactobacillus fuchuensis DSM 14340 = JCM 11249</name>
    <dbReference type="NCBI Taxonomy" id="1423747"/>
    <lineage>
        <taxon>Bacteria</taxon>
        <taxon>Bacillati</taxon>
        <taxon>Bacillota</taxon>
        <taxon>Bacilli</taxon>
        <taxon>Lactobacillales</taxon>
        <taxon>Lactobacillaceae</taxon>
        <taxon>Latilactobacillus</taxon>
    </lineage>
</organism>
<reference evidence="5 6" key="1">
    <citation type="journal article" date="2015" name="Genome Announc.">
        <title>Expanding the biotechnology potential of lactobacilli through comparative genomics of 213 strains and associated genera.</title>
        <authorList>
            <person name="Sun Z."/>
            <person name="Harris H.M."/>
            <person name="McCann A."/>
            <person name="Guo C."/>
            <person name="Argimon S."/>
            <person name="Zhang W."/>
            <person name="Yang X."/>
            <person name="Jeffery I.B."/>
            <person name="Cooney J.C."/>
            <person name="Kagawa T.F."/>
            <person name="Liu W."/>
            <person name="Song Y."/>
            <person name="Salvetti E."/>
            <person name="Wrobel A."/>
            <person name="Rasinkangas P."/>
            <person name="Parkhill J."/>
            <person name="Rea M.C."/>
            <person name="O'Sullivan O."/>
            <person name="Ritari J."/>
            <person name="Douillard F.P."/>
            <person name="Paul Ross R."/>
            <person name="Yang R."/>
            <person name="Briner A.E."/>
            <person name="Felis G.E."/>
            <person name="de Vos W.M."/>
            <person name="Barrangou R."/>
            <person name="Klaenhammer T.R."/>
            <person name="Caufield P.W."/>
            <person name="Cui Y."/>
            <person name="Zhang H."/>
            <person name="O'Toole P.W."/>
        </authorList>
    </citation>
    <scope>NUCLEOTIDE SEQUENCE [LARGE SCALE GENOMIC DNA]</scope>
    <source>
        <strain evidence="5 6">DSM 14340</strain>
    </source>
</reference>
<dbReference type="RefSeq" id="WP_025083752.1">
    <property type="nucleotide sequence ID" value="NZ_AZEX01000013.1"/>
</dbReference>
<evidence type="ECO:0000313" key="6">
    <source>
        <dbReference type="Proteomes" id="UP000051264"/>
    </source>
</evidence>
<dbReference type="SUPFAM" id="SSF53448">
    <property type="entry name" value="Nucleotide-diphospho-sugar transferases"/>
    <property type="match status" value="1"/>
</dbReference>